<reference evidence="2" key="3">
    <citation type="submission" date="2015-04" db="UniProtKB">
        <authorList>
            <consortium name="EnsemblPlants"/>
        </authorList>
    </citation>
    <scope>IDENTIFICATION</scope>
</reference>
<accession>A0A0D9UW20</accession>
<evidence type="ECO:0000313" key="2">
    <source>
        <dbReference type="EnsemblPlants" id="LPERR01G00900.1"/>
    </source>
</evidence>
<dbReference type="Gramene" id="LPERR01G00900.1">
    <property type="protein sequence ID" value="LPERR01G00900.1"/>
    <property type="gene ID" value="LPERR01G00900"/>
</dbReference>
<reference evidence="3" key="2">
    <citation type="submission" date="2013-12" db="EMBL/GenBank/DDBJ databases">
        <authorList>
            <person name="Yu Y."/>
            <person name="Lee S."/>
            <person name="de Baynast K."/>
            <person name="Wissotski M."/>
            <person name="Liu L."/>
            <person name="Talag J."/>
            <person name="Goicoechea J."/>
            <person name="Angelova A."/>
            <person name="Jetty R."/>
            <person name="Kudrna D."/>
            <person name="Golser W."/>
            <person name="Rivera L."/>
            <person name="Zhang J."/>
            <person name="Wing R."/>
        </authorList>
    </citation>
    <scope>NUCLEOTIDE SEQUENCE</scope>
</reference>
<name>A0A0D9UW20_9ORYZ</name>
<dbReference type="AlphaFoldDB" id="A0A0D9UW20"/>
<reference evidence="2 3" key="1">
    <citation type="submission" date="2012-08" db="EMBL/GenBank/DDBJ databases">
        <title>Oryza genome evolution.</title>
        <authorList>
            <person name="Wing R.A."/>
        </authorList>
    </citation>
    <scope>NUCLEOTIDE SEQUENCE</scope>
</reference>
<keyword evidence="3" id="KW-1185">Reference proteome</keyword>
<evidence type="ECO:0000313" key="3">
    <source>
        <dbReference type="Proteomes" id="UP000032180"/>
    </source>
</evidence>
<evidence type="ECO:0000256" key="1">
    <source>
        <dbReference type="SAM" id="MobiDB-lite"/>
    </source>
</evidence>
<protein>
    <submittedName>
        <fullName evidence="2">Uncharacterized protein</fullName>
    </submittedName>
</protein>
<dbReference type="HOGENOM" id="CLU_2375853_0_0_1"/>
<organism evidence="2 3">
    <name type="scientific">Leersia perrieri</name>
    <dbReference type="NCBI Taxonomy" id="77586"/>
    <lineage>
        <taxon>Eukaryota</taxon>
        <taxon>Viridiplantae</taxon>
        <taxon>Streptophyta</taxon>
        <taxon>Embryophyta</taxon>
        <taxon>Tracheophyta</taxon>
        <taxon>Spermatophyta</taxon>
        <taxon>Magnoliopsida</taxon>
        <taxon>Liliopsida</taxon>
        <taxon>Poales</taxon>
        <taxon>Poaceae</taxon>
        <taxon>BOP clade</taxon>
        <taxon>Oryzoideae</taxon>
        <taxon>Oryzeae</taxon>
        <taxon>Oryzinae</taxon>
        <taxon>Leersia</taxon>
    </lineage>
</organism>
<dbReference type="EnsemblPlants" id="LPERR01G00900.1">
    <property type="protein sequence ID" value="LPERR01G00900.1"/>
    <property type="gene ID" value="LPERR01G00900"/>
</dbReference>
<feature type="region of interest" description="Disordered" evidence="1">
    <location>
        <begin position="1"/>
        <end position="27"/>
    </location>
</feature>
<proteinExistence type="predicted"/>
<sequence>MEERMIHSGRQGSNERGSYNDDDEATLSSIRGRNDVVEVAKAGCDLAVPEQGGGGGRVLQQQGGGPWPCEGEYPCAIFLFAHFLGNIYSFFFSST</sequence>
<dbReference type="Proteomes" id="UP000032180">
    <property type="component" value="Chromosome 1"/>
</dbReference>